<dbReference type="SUPFAM" id="SSF48452">
    <property type="entry name" value="TPR-like"/>
    <property type="match status" value="1"/>
</dbReference>
<dbReference type="InterPro" id="IPR011990">
    <property type="entry name" value="TPR-like_helical_dom_sf"/>
</dbReference>
<dbReference type="AlphaFoldDB" id="A0A4Q5HV80"/>
<dbReference type="EMBL" id="VVYY01000004">
    <property type="protein sequence ID" value="KAA5399748.1"/>
    <property type="molecule type" value="Genomic_DNA"/>
</dbReference>
<dbReference type="EMBL" id="VVZA01000004">
    <property type="protein sequence ID" value="KAA5406596.1"/>
    <property type="molecule type" value="Genomic_DNA"/>
</dbReference>
<protein>
    <submittedName>
        <fullName evidence="2">RagB/SusD family nutrient uptake outer membrane protein</fullName>
    </submittedName>
</protein>
<dbReference type="RefSeq" id="WP_130053806.1">
    <property type="nucleotide sequence ID" value="NZ_RCXK01000004.1"/>
</dbReference>
<evidence type="ECO:0000313" key="3">
    <source>
        <dbReference type="EMBL" id="KAA5406596.1"/>
    </source>
</evidence>
<evidence type="ECO:0000313" key="4">
    <source>
        <dbReference type="Proteomes" id="UP000441162"/>
    </source>
</evidence>
<dbReference type="PROSITE" id="PS51257">
    <property type="entry name" value="PROKAR_LIPOPROTEIN"/>
    <property type="match status" value="1"/>
</dbReference>
<keyword evidence="1" id="KW-0732">Signal</keyword>
<organism evidence="2 5">
    <name type="scientific">Phocaeicola dorei</name>
    <dbReference type="NCBI Taxonomy" id="357276"/>
    <lineage>
        <taxon>Bacteria</taxon>
        <taxon>Pseudomonadati</taxon>
        <taxon>Bacteroidota</taxon>
        <taxon>Bacteroidia</taxon>
        <taxon>Bacteroidales</taxon>
        <taxon>Bacteroidaceae</taxon>
        <taxon>Phocaeicola</taxon>
    </lineage>
</organism>
<feature type="chain" id="PRO_5043194765" evidence="1">
    <location>
        <begin position="26"/>
        <end position="575"/>
    </location>
</feature>
<gene>
    <name evidence="3" type="ORF">F2Y51_07025</name>
    <name evidence="2" type="ORF">F2Y58_06410</name>
</gene>
<comment type="caution">
    <text evidence="2">The sequence shown here is derived from an EMBL/GenBank/DDBJ whole genome shotgun (WGS) entry which is preliminary data.</text>
</comment>
<feature type="signal peptide" evidence="1">
    <location>
        <begin position="1"/>
        <end position="25"/>
    </location>
</feature>
<reference evidence="4 5" key="1">
    <citation type="journal article" date="2019" name="Nat. Med.">
        <title>A library of human gut bacterial isolates paired with longitudinal multiomics data enables mechanistic microbiome research.</title>
        <authorList>
            <person name="Poyet M."/>
            <person name="Groussin M."/>
            <person name="Gibbons S.M."/>
            <person name="Avila-Pacheco J."/>
            <person name="Jiang X."/>
            <person name="Kearney S.M."/>
            <person name="Perrotta A.R."/>
            <person name="Berdy B."/>
            <person name="Zhao S."/>
            <person name="Lieberman T.D."/>
            <person name="Swanson P.K."/>
            <person name="Smith M."/>
            <person name="Roesemann S."/>
            <person name="Alexander J.E."/>
            <person name="Rich S.A."/>
            <person name="Livny J."/>
            <person name="Vlamakis H."/>
            <person name="Clish C."/>
            <person name="Bullock K."/>
            <person name="Deik A."/>
            <person name="Scott J."/>
            <person name="Pierce K.A."/>
            <person name="Xavier R.J."/>
            <person name="Alm E.J."/>
        </authorList>
    </citation>
    <scope>NUCLEOTIDE SEQUENCE [LARGE SCALE GENOMIC DNA]</scope>
    <source>
        <strain evidence="2 5">BIOML-A1</strain>
        <strain evidence="3 4">BIOML-A4</strain>
    </source>
</reference>
<dbReference type="Proteomes" id="UP000481616">
    <property type="component" value="Unassembled WGS sequence"/>
</dbReference>
<evidence type="ECO:0000313" key="5">
    <source>
        <dbReference type="Proteomes" id="UP000481616"/>
    </source>
</evidence>
<dbReference type="Proteomes" id="UP000441162">
    <property type="component" value="Unassembled WGS sequence"/>
</dbReference>
<sequence length="575" mass="65547">MKKKNILFQTAVVACLLFGTGINMSSCIEQTFPKSSTAISEQIAESPAAMNAMLNAVVGFVNAYNTYGQGYTWDLGYTSYGIIREVMCEDFYIYKSGYDYYNSFGLCRSLADNSEVNSIYYYYYKFLNNVNNLIRIVDLDNTTETNRQYVGIAKAFRAMIYMDMARLFEFKKTGFSKLDDEAATNGVYGLTVPIIGENITEAEARNNPRVPFYTIYRYILDDLENAEVLLADYLRPTKNMPDLSIIFALKARFWLELGTRFEKYPNDLAALIQNVDLDIDSDKDCYIKAADCARQAIVKSGAAPLTELEWYGGKDYFTAFNSIQTSAWMWGGIMNKENIHSVWLNLAGHLCTEQTFGVGGISYGAHRMISKVLFEQISDDDWRKETWIAPEDAGKAPGTKYHTLFTDENFKKVPAYVHLKFKPKEGNMIDANVGAPIDNLLMRVEEMYFIEAEAIAASQGVSAGISALENFMKTYRYSSYQCTASTMEDFRKELILQKRIEFWGEGIIYWDYKRLELPVTRGYLGTNCPVGYRMNSKEGYCCPWFNLFFSKFESINNQAIILNPDPSAIVEDWTE</sequence>
<name>A0A4Q5HV80_9BACT</name>
<accession>A0A4Q5HV80</accession>
<evidence type="ECO:0000256" key="1">
    <source>
        <dbReference type="SAM" id="SignalP"/>
    </source>
</evidence>
<proteinExistence type="predicted"/>
<evidence type="ECO:0000313" key="2">
    <source>
        <dbReference type="EMBL" id="KAA5399748.1"/>
    </source>
</evidence>
<dbReference type="Gene3D" id="1.25.40.390">
    <property type="match status" value="1"/>
</dbReference>